<proteinExistence type="predicted"/>
<keyword evidence="7" id="KW-0406">Ion transport</keyword>
<keyword evidence="4 6" id="KW-0472">Membrane</keyword>
<protein>
    <submittedName>
        <fullName evidence="7">Voltage-gated potassium channel</fullName>
    </submittedName>
</protein>
<dbReference type="GO" id="GO:0016020">
    <property type="term" value="C:membrane"/>
    <property type="evidence" value="ECO:0007669"/>
    <property type="project" value="UniProtKB-SubCell"/>
</dbReference>
<dbReference type="Gene3D" id="1.20.120.350">
    <property type="entry name" value="Voltage-gated potassium channels. Chain C"/>
    <property type="match status" value="1"/>
</dbReference>
<reference evidence="7 8" key="1">
    <citation type="submission" date="2018-04" db="EMBL/GenBank/DDBJ databases">
        <title>Genomic Encyclopedia of Type Strains, Phase IV (KMG-IV): sequencing the most valuable type-strain genomes for metagenomic binning, comparative biology and taxonomic classification.</title>
        <authorList>
            <person name="Goeker M."/>
        </authorList>
    </citation>
    <scope>NUCLEOTIDE SEQUENCE [LARGE SCALE GENOMIC DNA]</scope>
    <source>
        <strain evidence="7 8">DSM 45771</strain>
    </source>
</reference>
<keyword evidence="3 6" id="KW-1133">Transmembrane helix</keyword>
<dbReference type="EMBL" id="QEKW01000007">
    <property type="protein sequence ID" value="PVZ09027.1"/>
    <property type="molecule type" value="Genomic_DNA"/>
</dbReference>
<accession>A0A2U1FA10</accession>
<feature type="region of interest" description="Disordered" evidence="5">
    <location>
        <begin position="1"/>
        <end position="23"/>
    </location>
</feature>
<feature type="transmembrane region" description="Helical" evidence="6">
    <location>
        <begin position="66"/>
        <end position="83"/>
    </location>
</feature>
<keyword evidence="7" id="KW-0407">Ion channel</keyword>
<evidence type="ECO:0000256" key="4">
    <source>
        <dbReference type="ARBA" id="ARBA00023136"/>
    </source>
</evidence>
<dbReference type="GO" id="GO:0034220">
    <property type="term" value="P:monoatomic ion transmembrane transport"/>
    <property type="evidence" value="ECO:0007669"/>
    <property type="project" value="UniProtKB-KW"/>
</dbReference>
<evidence type="ECO:0000256" key="5">
    <source>
        <dbReference type="SAM" id="MobiDB-lite"/>
    </source>
</evidence>
<evidence type="ECO:0000313" key="7">
    <source>
        <dbReference type="EMBL" id="PVZ09027.1"/>
    </source>
</evidence>
<dbReference type="Proteomes" id="UP000245639">
    <property type="component" value="Unassembled WGS sequence"/>
</dbReference>
<feature type="transmembrane region" description="Helical" evidence="6">
    <location>
        <begin position="172"/>
        <end position="193"/>
    </location>
</feature>
<dbReference type="SUPFAM" id="SSF81324">
    <property type="entry name" value="Voltage-gated potassium channels"/>
    <property type="match status" value="1"/>
</dbReference>
<sequence length="258" mass="28039">MRASRYPTPRPNRAHPGPWSGPDVGRGPVRGYCLVMGMAGAEQSEPRPLRDPGQAERLARRLDKPMGAIGVVFLLVVLGQSLAEDRRLVTALTVAGWLLWLVFVTEFALRAYVARDQRRFWARNWWQLVFLAVPFLRFFPLLSVLRASRVGSVLSAAVRGSRSTGRLLSGRIGWLGVVTGIVVLAASQLLYVLGAYTRYLDALHEAALATVTGEPLSADDGVARVLEVVLAVYSVAVFATLAGAIGAYFLHARAAESD</sequence>
<feature type="transmembrane region" description="Helical" evidence="6">
    <location>
        <begin position="89"/>
        <end position="113"/>
    </location>
</feature>
<gene>
    <name evidence="7" type="ORF">C8D89_107190</name>
</gene>
<evidence type="ECO:0000256" key="1">
    <source>
        <dbReference type="ARBA" id="ARBA00004141"/>
    </source>
</evidence>
<evidence type="ECO:0000313" key="8">
    <source>
        <dbReference type="Proteomes" id="UP000245639"/>
    </source>
</evidence>
<evidence type="ECO:0000256" key="6">
    <source>
        <dbReference type="SAM" id="Phobius"/>
    </source>
</evidence>
<keyword evidence="7" id="KW-0813">Transport</keyword>
<dbReference type="AlphaFoldDB" id="A0A2U1FA10"/>
<dbReference type="InterPro" id="IPR027359">
    <property type="entry name" value="Volt_channel_dom_sf"/>
</dbReference>
<comment type="subcellular location">
    <subcellularLocation>
        <location evidence="1">Membrane</location>
        <topology evidence="1">Multi-pass membrane protein</topology>
    </subcellularLocation>
</comment>
<evidence type="ECO:0000256" key="2">
    <source>
        <dbReference type="ARBA" id="ARBA00022692"/>
    </source>
</evidence>
<organism evidence="7 8">
    <name type="scientific">Actinomycetospora cinnamomea</name>
    <dbReference type="NCBI Taxonomy" id="663609"/>
    <lineage>
        <taxon>Bacteria</taxon>
        <taxon>Bacillati</taxon>
        <taxon>Actinomycetota</taxon>
        <taxon>Actinomycetes</taxon>
        <taxon>Pseudonocardiales</taxon>
        <taxon>Pseudonocardiaceae</taxon>
        <taxon>Actinomycetospora</taxon>
    </lineage>
</organism>
<keyword evidence="8" id="KW-1185">Reference proteome</keyword>
<comment type="caution">
    <text evidence="7">The sequence shown here is derived from an EMBL/GenBank/DDBJ whole genome shotgun (WGS) entry which is preliminary data.</text>
</comment>
<keyword evidence="2 6" id="KW-0812">Transmembrane</keyword>
<evidence type="ECO:0000256" key="3">
    <source>
        <dbReference type="ARBA" id="ARBA00022989"/>
    </source>
</evidence>
<feature type="transmembrane region" description="Helical" evidence="6">
    <location>
        <begin position="228"/>
        <end position="250"/>
    </location>
</feature>
<name>A0A2U1FA10_9PSEU</name>